<evidence type="ECO:0000256" key="1">
    <source>
        <dbReference type="ARBA" id="ARBA00004651"/>
    </source>
</evidence>
<dbReference type="GO" id="GO:0030424">
    <property type="term" value="C:axon"/>
    <property type="evidence" value="ECO:0007669"/>
    <property type="project" value="TreeGrafter"/>
</dbReference>
<evidence type="ECO:0000313" key="10">
    <source>
        <dbReference type="EnsemblMetazoa" id="ACUA020349-PA"/>
    </source>
</evidence>
<dbReference type="PANTHER" id="PTHR21143:SF104">
    <property type="entry name" value="GUSTATORY RECEPTOR 8A-RELATED"/>
    <property type="match status" value="1"/>
</dbReference>
<feature type="transmembrane region" description="Helical" evidence="8">
    <location>
        <begin position="366"/>
        <end position="388"/>
    </location>
</feature>
<dbReference type="PANTHER" id="PTHR21143">
    <property type="entry name" value="INVERTEBRATE GUSTATORY RECEPTOR"/>
    <property type="match status" value="1"/>
</dbReference>
<dbReference type="InterPro" id="IPR001849">
    <property type="entry name" value="PH_domain"/>
</dbReference>
<organism evidence="10 11">
    <name type="scientific">Anopheles culicifacies</name>
    <dbReference type="NCBI Taxonomy" id="139723"/>
    <lineage>
        <taxon>Eukaryota</taxon>
        <taxon>Metazoa</taxon>
        <taxon>Ecdysozoa</taxon>
        <taxon>Arthropoda</taxon>
        <taxon>Hexapoda</taxon>
        <taxon>Insecta</taxon>
        <taxon>Pterygota</taxon>
        <taxon>Neoptera</taxon>
        <taxon>Endopterygota</taxon>
        <taxon>Diptera</taxon>
        <taxon>Nematocera</taxon>
        <taxon>Culicoidea</taxon>
        <taxon>Culicidae</taxon>
        <taxon>Anophelinae</taxon>
        <taxon>Anopheles</taxon>
        <taxon>culicifacies species complex</taxon>
    </lineage>
</organism>
<dbReference type="Pfam" id="PF08395">
    <property type="entry name" value="7tm_7"/>
    <property type="match status" value="2"/>
</dbReference>
<comment type="caution">
    <text evidence="8">Lacks conserved residue(s) required for the propagation of feature annotation.</text>
</comment>
<dbReference type="GO" id="GO:0007635">
    <property type="term" value="P:chemosensory behavior"/>
    <property type="evidence" value="ECO:0007669"/>
    <property type="project" value="TreeGrafter"/>
</dbReference>
<dbReference type="PROSITE" id="PS50003">
    <property type="entry name" value="PH_DOMAIN"/>
    <property type="match status" value="1"/>
</dbReference>
<reference evidence="10" key="2">
    <citation type="submission" date="2020-05" db="UniProtKB">
        <authorList>
            <consortium name="EnsemblMetazoa"/>
        </authorList>
    </citation>
    <scope>IDENTIFICATION</scope>
    <source>
        <strain evidence="10">A-37</strain>
    </source>
</reference>
<dbReference type="InterPro" id="IPR011993">
    <property type="entry name" value="PH-like_dom_sf"/>
</dbReference>
<dbReference type="GO" id="GO:0005886">
    <property type="term" value="C:plasma membrane"/>
    <property type="evidence" value="ECO:0007669"/>
    <property type="project" value="UniProtKB-SubCell"/>
</dbReference>
<proteinExistence type="inferred from homology"/>
<dbReference type="GO" id="GO:0043025">
    <property type="term" value="C:neuronal cell body"/>
    <property type="evidence" value="ECO:0007669"/>
    <property type="project" value="TreeGrafter"/>
</dbReference>
<dbReference type="InterPro" id="IPR013604">
    <property type="entry name" value="7TM_chemorcpt"/>
</dbReference>
<dbReference type="STRING" id="139723.A0A182MKA6"/>
<feature type="domain" description="PH" evidence="9">
    <location>
        <begin position="443"/>
        <end position="534"/>
    </location>
</feature>
<evidence type="ECO:0000256" key="2">
    <source>
        <dbReference type="ARBA" id="ARBA00022475"/>
    </source>
</evidence>
<keyword evidence="6 8" id="KW-0675">Receptor</keyword>
<keyword evidence="5 8" id="KW-0472">Membrane</keyword>
<evidence type="ECO:0000259" key="9">
    <source>
        <dbReference type="PROSITE" id="PS50003"/>
    </source>
</evidence>
<name>A0A182MKA6_9DIPT</name>
<comment type="subcellular location">
    <subcellularLocation>
        <location evidence="1 8">Cell membrane</location>
        <topology evidence="1 8">Multi-pass membrane protein</topology>
    </subcellularLocation>
</comment>
<dbReference type="VEuPathDB" id="VectorBase:ACUA020349"/>
<keyword evidence="7 8" id="KW-0807">Transducer</keyword>
<feature type="transmembrane region" description="Helical" evidence="8">
    <location>
        <begin position="175"/>
        <end position="195"/>
    </location>
</feature>
<dbReference type="GO" id="GO:0050909">
    <property type="term" value="P:sensory perception of taste"/>
    <property type="evidence" value="ECO:0007669"/>
    <property type="project" value="InterPro"/>
</dbReference>
<dbReference type="SUPFAM" id="SSF50729">
    <property type="entry name" value="PH domain-like"/>
    <property type="match status" value="1"/>
</dbReference>
<dbReference type="EMBL" id="AXCM01001148">
    <property type="status" value="NOT_ANNOTATED_CDS"/>
    <property type="molecule type" value="Genomic_DNA"/>
</dbReference>
<comment type="function">
    <text evidence="8">Gustatory receptor which mediates acceptance or avoidance behavior, depending on its substrates.</text>
</comment>
<evidence type="ECO:0000313" key="11">
    <source>
        <dbReference type="Proteomes" id="UP000075883"/>
    </source>
</evidence>
<comment type="similarity">
    <text evidence="8">Belongs to the insect chemoreceptor superfamily. Gustatory receptor (GR) family.</text>
</comment>
<keyword evidence="4 8" id="KW-1133">Transmembrane helix</keyword>
<reference evidence="11" key="1">
    <citation type="submission" date="2013-09" db="EMBL/GenBank/DDBJ databases">
        <title>The Genome Sequence of Anopheles culicifacies species A.</title>
        <authorList>
            <consortium name="The Broad Institute Genomics Platform"/>
            <person name="Neafsey D.E."/>
            <person name="Besansky N."/>
            <person name="Howell P."/>
            <person name="Walton C."/>
            <person name="Young S.K."/>
            <person name="Zeng Q."/>
            <person name="Gargeya S."/>
            <person name="Fitzgerald M."/>
            <person name="Haas B."/>
            <person name="Abouelleil A."/>
            <person name="Allen A.W."/>
            <person name="Alvarado L."/>
            <person name="Arachchi H.M."/>
            <person name="Berlin A.M."/>
            <person name="Chapman S.B."/>
            <person name="Gainer-Dewar J."/>
            <person name="Goldberg J."/>
            <person name="Griggs A."/>
            <person name="Gujja S."/>
            <person name="Hansen M."/>
            <person name="Howarth C."/>
            <person name="Imamovic A."/>
            <person name="Ireland A."/>
            <person name="Larimer J."/>
            <person name="McCowan C."/>
            <person name="Murphy C."/>
            <person name="Pearson M."/>
            <person name="Poon T.W."/>
            <person name="Priest M."/>
            <person name="Roberts A."/>
            <person name="Saif S."/>
            <person name="Shea T."/>
            <person name="Sisk P."/>
            <person name="Sykes S."/>
            <person name="Wortman J."/>
            <person name="Nusbaum C."/>
            <person name="Birren B."/>
        </authorList>
    </citation>
    <scope>NUCLEOTIDE SEQUENCE [LARGE SCALE GENOMIC DNA]</scope>
    <source>
        <strain evidence="11">A-37</strain>
    </source>
</reference>
<evidence type="ECO:0000256" key="5">
    <source>
        <dbReference type="ARBA" id="ARBA00023136"/>
    </source>
</evidence>
<protein>
    <recommendedName>
        <fullName evidence="8">Gustatory receptor</fullName>
    </recommendedName>
</protein>
<evidence type="ECO:0000256" key="8">
    <source>
        <dbReference type="RuleBase" id="RU363108"/>
    </source>
</evidence>
<sequence length="534" mass="61011">MNNENVKPTASTFCQIMKPIYYMSKVAGLWPQSFLRTSPGVTVLDIAYLVLLYIMFCFCILVNSNAKLWDYYMKPFESDILRYGLQTHLVNGLNLGVLISTINVVQYKRKWEYMELLDNVTKVVEQEFHVRYPVRVVQTFIALIIGAEILYLMVVLSGYYYLIDQTLNINTTYLYVSYYMMNISLLALINEYAYFTVHIRRLFMIVNRLLKQLLLSDANSTDTVLLDQNRKSKTPTIAYNEIFTIYGKGPQKDFETSTRNVKRNGPTKVTLVAPASAGFNKLSTHTVYATFVTQLKIDHQSSMDTIVKTINRLSVLHYHLCDAIRLVNRISSLSLMLHFGAMFVFLVFGLFTFYKAFNSGSWTFRIMAMANGAWIAFYIVAILTIIIATTAAQNSGRLTGDIVHQIIRKHQNHFSADVIEKVHQIASAVRPNADLRKVLSLTMAMLEGTLSKWTNVMKGWQYRWFVLDENAGLLSYYTVSSSCMTWSSRMTSASHRSVATVCVTIDASFLNHCIEFLPIECGDFFPASCRPFQT</sequence>
<evidence type="ECO:0000256" key="4">
    <source>
        <dbReference type="ARBA" id="ARBA00022989"/>
    </source>
</evidence>
<keyword evidence="3 8" id="KW-0812">Transmembrane</keyword>
<evidence type="ECO:0000256" key="7">
    <source>
        <dbReference type="ARBA" id="ARBA00023224"/>
    </source>
</evidence>
<dbReference type="Proteomes" id="UP000075883">
    <property type="component" value="Unassembled WGS sequence"/>
</dbReference>
<dbReference type="GO" id="GO:0030425">
    <property type="term" value="C:dendrite"/>
    <property type="evidence" value="ECO:0007669"/>
    <property type="project" value="TreeGrafter"/>
</dbReference>
<evidence type="ECO:0000256" key="3">
    <source>
        <dbReference type="ARBA" id="ARBA00022692"/>
    </source>
</evidence>
<feature type="transmembrane region" description="Helical" evidence="8">
    <location>
        <begin position="335"/>
        <end position="354"/>
    </location>
</feature>
<keyword evidence="11" id="KW-1185">Reference proteome</keyword>
<dbReference type="AlphaFoldDB" id="A0A182MKA6"/>
<keyword evidence="2 8" id="KW-1003">Cell membrane</keyword>
<dbReference type="GO" id="GO:0007165">
    <property type="term" value="P:signal transduction"/>
    <property type="evidence" value="ECO:0007669"/>
    <property type="project" value="UniProtKB-KW"/>
</dbReference>
<accession>A0A182MKA6</accession>
<dbReference type="Gene3D" id="2.30.29.30">
    <property type="entry name" value="Pleckstrin-homology domain (PH domain)/Phosphotyrosine-binding domain (PTB)"/>
    <property type="match status" value="1"/>
</dbReference>
<dbReference type="GO" id="GO:0008049">
    <property type="term" value="P:male courtship behavior"/>
    <property type="evidence" value="ECO:0007669"/>
    <property type="project" value="TreeGrafter"/>
</dbReference>
<feature type="transmembrane region" description="Helical" evidence="8">
    <location>
        <begin position="43"/>
        <end position="63"/>
    </location>
</feature>
<evidence type="ECO:0000256" key="6">
    <source>
        <dbReference type="ARBA" id="ARBA00023170"/>
    </source>
</evidence>
<feature type="transmembrane region" description="Helical" evidence="8">
    <location>
        <begin position="140"/>
        <end position="163"/>
    </location>
</feature>
<dbReference type="EnsemblMetazoa" id="ACUA020349-RA">
    <property type="protein sequence ID" value="ACUA020349-PA"/>
    <property type="gene ID" value="ACUA020349"/>
</dbReference>